<dbReference type="EMBL" id="CAMAPD010000005">
    <property type="protein sequence ID" value="CAH9056111.1"/>
    <property type="molecule type" value="Genomic_DNA"/>
</dbReference>
<organism evidence="3 5">
    <name type="scientific">Pseudoalteromonas holothuriae</name>
    <dbReference type="NCBI Taxonomy" id="2963714"/>
    <lineage>
        <taxon>Bacteria</taxon>
        <taxon>Pseudomonadati</taxon>
        <taxon>Pseudomonadota</taxon>
        <taxon>Gammaproteobacteria</taxon>
        <taxon>Alteromonadales</taxon>
        <taxon>Pseudoalteromonadaceae</taxon>
        <taxon>Pseudoalteromonas</taxon>
    </lineage>
</organism>
<dbReference type="PANTHER" id="PTHR30251:SF4">
    <property type="entry name" value="SLR1668 PROTEIN"/>
    <property type="match status" value="1"/>
</dbReference>
<sequence>MMRKLLLLLWCLSAPVMAYQVQPMIVDLAAHGKKSVVTYRLQNQSDSALPIEIEVFKRTFDKDQKEVLVSAEEDFIVLPPQIEVPARGYQVFRAKYLGSPELKQTHSYRIVFKQLPLPNEEEKSGVKMVFNFATLVFVSPNGIQAQQKATLDCSKLVDCNLTIENEGERVLDLSHFEYRFHQQETKVSWTEFQAVTSGRFIMPGHSMIVNLQPLLNGKVTKSATLINLLAPK</sequence>
<dbReference type="Pfam" id="PF00345">
    <property type="entry name" value="PapD_N"/>
    <property type="match status" value="1"/>
</dbReference>
<evidence type="ECO:0000313" key="5">
    <source>
        <dbReference type="Proteomes" id="UP001152467"/>
    </source>
</evidence>
<dbReference type="PANTHER" id="PTHR30251">
    <property type="entry name" value="PILUS ASSEMBLY CHAPERONE"/>
    <property type="match status" value="1"/>
</dbReference>
<dbReference type="Gene3D" id="2.60.40.10">
    <property type="entry name" value="Immunoglobulins"/>
    <property type="match status" value="1"/>
</dbReference>
<evidence type="ECO:0000313" key="6">
    <source>
        <dbReference type="Proteomes" id="UP001152485"/>
    </source>
</evidence>
<evidence type="ECO:0000313" key="3">
    <source>
        <dbReference type="EMBL" id="CAH9049391.1"/>
    </source>
</evidence>
<reference evidence="3 6" key="1">
    <citation type="submission" date="2022-07" db="EMBL/GenBank/DDBJ databases">
        <authorList>
            <person name="Criscuolo A."/>
        </authorList>
    </citation>
    <scope>NUCLEOTIDE SEQUENCE</scope>
    <source>
        <strain evidence="6">CIP 111951</strain>
        <strain evidence="3">CIP111854</strain>
        <strain evidence="4">CIP111951</strain>
    </source>
</reference>
<gene>
    <name evidence="3" type="ORF">PSECIP111854_00024</name>
    <name evidence="4" type="ORF">PSECIP111951_01395</name>
</gene>
<dbReference type="GO" id="GO:0030288">
    <property type="term" value="C:outer membrane-bounded periplasmic space"/>
    <property type="evidence" value="ECO:0007669"/>
    <property type="project" value="InterPro"/>
</dbReference>
<keyword evidence="1" id="KW-0732">Signal</keyword>
<dbReference type="AlphaFoldDB" id="A0A9W4VL77"/>
<dbReference type="EMBL" id="CAMAPC010000001">
    <property type="protein sequence ID" value="CAH9049391.1"/>
    <property type="molecule type" value="Genomic_DNA"/>
</dbReference>
<evidence type="ECO:0000256" key="1">
    <source>
        <dbReference type="SAM" id="SignalP"/>
    </source>
</evidence>
<feature type="domain" description="Pili assembly chaperone N-terminal" evidence="2">
    <location>
        <begin position="30"/>
        <end position="143"/>
    </location>
</feature>
<dbReference type="GO" id="GO:0071555">
    <property type="term" value="P:cell wall organization"/>
    <property type="evidence" value="ECO:0007669"/>
    <property type="project" value="InterPro"/>
</dbReference>
<dbReference type="InterPro" id="IPR050643">
    <property type="entry name" value="Periplasmic_pilus_chap"/>
</dbReference>
<evidence type="ECO:0000259" key="2">
    <source>
        <dbReference type="Pfam" id="PF00345"/>
    </source>
</evidence>
<dbReference type="RefSeq" id="WP_261592561.1">
    <property type="nucleotide sequence ID" value="NZ_CAMAPC010000001.1"/>
</dbReference>
<evidence type="ECO:0000313" key="4">
    <source>
        <dbReference type="EMBL" id="CAH9056111.1"/>
    </source>
</evidence>
<protein>
    <recommendedName>
        <fullName evidence="2">Pili assembly chaperone N-terminal domain-containing protein</fullName>
    </recommendedName>
</protein>
<accession>A0A9W4VL77</accession>
<dbReference type="InterPro" id="IPR008962">
    <property type="entry name" value="PapD-like_sf"/>
</dbReference>
<feature type="signal peptide" evidence="1">
    <location>
        <begin position="1"/>
        <end position="18"/>
    </location>
</feature>
<feature type="chain" id="PRO_5040972954" description="Pili assembly chaperone N-terminal domain-containing protein" evidence="1">
    <location>
        <begin position="19"/>
        <end position="232"/>
    </location>
</feature>
<dbReference type="SUPFAM" id="SSF49354">
    <property type="entry name" value="PapD-like"/>
    <property type="match status" value="1"/>
</dbReference>
<dbReference type="InterPro" id="IPR013783">
    <property type="entry name" value="Ig-like_fold"/>
</dbReference>
<comment type="caution">
    <text evidence="3">The sequence shown here is derived from an EMBL/GenBank/DDBJ whole genome shotgun (WGS) entry which is preliminary data.</text>
</comment>
<proteinExistence type="predicted"/>
<dbReference type="Proteomes" id="UP001152485">
    <property type="component" value="Unassembled WGS sequence"/>
</dbReference>
<keyword evidence="5" id="KW-1185">Reference proteome</keyword>
<name>A0A9W4VL77_9GAMM</name>
<dbReference type="Proteomes" id="UP001152467">
    <property type="component" value="Unassembled WGS sequence"/>
</dbReference>
<dbReference type="InterPro" id="IPR016147">
    <property type="entry name" value="Pili_assmbl_chaperone_N"/>
</dbReference>